<dbReference type="EMBL" id="LMWM01000007">
    <property type="protein sequence ID" value="KUM89543.1"/>
    <property type="molecule type" value="Genomic_DNA"/>
</dbReference>
<dbReference type="AlphaFoldDB" id="A0A117PST1"/>
<reference evidence="1 2" key="1">
    <citation type="submission" date="2015-10" db="EMBL/GenBank/DDBJ databases">
        <title>Draft genome sequence of Streptomyces pseudovenezuelae DSM 40212, type strain for the species Streptomyces pseudovenezuelae.</title>
        <authorList>
            <person name="Ruckert C."/>
            <person name="Winkler A."/>
            <person name="Kalinowski J."/>
            <person name="Kampfer P."/>
            <person name="Glaeser S."/>
        </authorList>
    </citation>
    <scope>NUCLEOTIDE SEQUENCE [LARGE SCALE GENOMIC DNA]</scope>
    <source>
        <strain evidence="1 2">DSM 40212</strain>
    </source>
</reference>
<protein>
    <submittedName>
        <fullName evidence="1">Uncharacterized protein</fullName>
    </submittedName>
</protein>
<comment type="caution">
    <text evidence="1">The sequence shown here is derived from an EMBL/GenBank/DDBJ whole genome shotgun (WGS) entry which is preliminary data.</text>
</comment>
<proteinExistence type="predicted"/>
<evidence type="ECO:0000313" key="1">
    <source>
        <dbReference type="EMBL" id="KUM89543.1"/>
    </source>
</evidence>
<evidence type="ECO:0000313" key="2">
    <source>
        <dbReference type="Proteomes" id="UP000053039"/>
    </source>
</evidence>
<accession>A0A117PST1</accession>
<dbReference type="Proteomes" id="UP000053039">
    <property type="component" value="Unassembled WGS sequence"/>
</dbReference>
<sequence>MTSVETAGGCAPATSPERPDLHTPAGFAAAFFVLPVVSLIPVPHAHVPVVAPDAHATAADVPR</sequence>
<name>A0A117PST1_9ACTN</name>
<organism evidence="1 2">
    <name type="scientific">Streptomyces pseudovenezuelae</name>
    <dbReference type="NCBI Taxonomy" id="67350"/>
    <lineage>
        <taxon>Bacteria</taxon>
        <taxon>Bacillati</taxon>
        <taxon>Actinomycetota</taxon>
        <taxon>Actinomycetes</taxon>
        <taxon>Kitasatosporales</taxon>
        <taxon>Streptomycetaceae</taxon>
        <taxon>Streptomyces</taxon>
        <taxon>Streptomyces aurantiacus group</taxon>
    </lineage>
</organism>
<gene>
    <name evidence="1" type="ORF">AQI94_06375</name>
</gene>